<evidence type="ECO:0000256" key="6">
    <source>
        <dbReference type="ARBA" id="ARBA00022692"/>
    </source>
</evidence>
<dbReference type="EMBL" id="BMFV01000014">
    <property type="protein sequence ID" value="GGH82178.1"/>
    <property type="molecule type" value="Genomic_DNA"/>
</dbReference>
<dbReference type="PANTHER" id="PTHR30531">
    <property type="entry name" value="FLAGELLAR BIOSYNTHETIC PROTEIN FLHB"/>
    <property type="match status" value="1"/>
</dbReference>
<comment type="caution">
    <text evidence="13">The sequence shown here is derived from an EMBL/GenBank/DDBJ whole genome shotgun (WGS) entry which is preliminary data.</text>
</comment>
<keyword evidence="5 12" id="KW-1003">Cell membrane</keyword>
<keyword evidence="13" id="KW-0282">Flagellum</keyword>
<dbReference type="FunFam" id="3.40.1690.10:FF:000001">
    <property type="entry name" value="Flagellar biosynthetic protein FlhB"/>
    <property type="match status" value="1"/>
</dbReference>
<evidence type="ECO:0000256" key="11">
    <source>
        <dbReference type="ARBA" id="ARBA00023225"/>
    </source>
</evidence>
<reference evidence="13" key="2">
    <citation type="submission" date="2020-09" db="EMBL/GenBank/DDBJ databases">
        <authorList>
            <person name="Sun Q."/>
            <person name="Zhou Y."/>
        </authorList>
    </citation>
    <scope>NUCLEOTIDE SEQUENCE</scope>
    <source>
        <strain evidence="13">CGMCC 1.12777</strain>
    </source>
</reference>
<keyword evidence="14" id="KW-1185">Reference proteome</keyword>
<keyword evidence="10 12" id="KW-0472">Membrane</keyword>
<evidence type="ECO:0000256" key="9">
    <source>
        <dbReference type="ARBA" id="ARBA00022989"/>
    </source>
</evidence>
<evidence type="ECO:0000256" key="12">
    <source>
        <dbReference type="RuleBase" id="RU364091"/>
    </source>
</evidence>
<dbReference type="AlphaFoldDB" id="A0A8J3EM84"/>
<dbReference type="InterPro" id="IPR006136">
    <property type="entry name" value="FlhB"/>
</dbReference>
<keyword evidence="9 12" id="KW-1133">Transmembrane helix</keyword>
<evidence type="ECO:0000256" key="8">
    <source>
        <dbReference type="ARBA" id="ARBA00022927"/>
    </source>
</evidence>
<name>A0A8J3EM84_9BACL</name>
<evidence type="ECO:0000313" key="14">
    <source>
        <dbReference type="Proteomes" id="UP000656813"/>
    </source>
</evidence>
<dbReference type="GO" id="GO:0005886">
    <property type="term" value="C:plasma membrane"/>
    <property type="evidence" value="ECO:0007669"/>
    <property type="project" value="UniProtKB-SubCell"/>
</dbReference>
<feature type="transmembrane region" description="Helical" evidence="12">
    <location>
        <begin position="38"/>
        <end position="58"/>
    </location>
</feature>
<feature type="transmembrane region" description="Helical" evidence="12">
    <location>
        <begin position="97"/>
        <end position="122"/>
    </location>
</feature>
<comment type="similarity">
    <text evidence="2 12">Belongs to the type III secretion exporter family.</text>
</comment>
<keyword evidence="11 12" id="KW-1006">Bacterial flagellum protein export</keyword>
<feature type="transmembrane region" description="Helical" evidence="12">
    <location>
        <begin position="198"/>
        <end position="216"/>
    </location>
</feature>
<comment type="function">
    <text evidence="12">Required for formation of the rod structure in the basal body of the flagellar apparatus. Together with FliI and FliH, may constitute the export apparatus of flagellin.</text>
</comment>
<evidence type="ECO:0000256" key="2">
    <source>
        <dbReference type="ARBA" id="ARBA00010690"/>
    </source>
</evidence>
<evidence type="ECO:0000256" key="7">
    <source>
        <dbReference type="ARBA" id="ARBA00022795"/>
    </source>
</evidence>
<dbReference type="Proteomes" id="UP000656813">
    <property type="component" value="Unassembled WGS sequence"/>
</dbReference>
<evidence type="ECO:0000256" key="5">
    <source>
        <dbReference type="ARBA" id="ARBA00022475"/>
    </source>
</evidence>
<dbReference type="NCBIfam" id="TIGR00328">
    <property type="entry name" value="flhB"/>
    <property type="match status" value="1"/>
</dbReference>
<evidence type="ECO:0000256" key="4">
    <source>
        <dbReference type="ARBA" id="ARBA00022448"/>
    </source>
</evidence>
<dbReference type="PANTHER" id="PTHR30531:SF12">
    <property type="entry name" value="FLAGELLAR BIOSYNTHETIC PROTEIN FLHB"/>
    <property type="match status" value="1"/>
</dbReference>
<keyword evidence="8 12" id="KW-0653">Protein transport</keyword>
<evidence type="ECO:0000313" key="13">
    <source>
        <dbReference type="EMBL" id="GGH82178.1"/>
    </source>
</evidence>
<keyword evidence="13" id="KW-0966">Cell projection</keyword>
<evidence type="ECO:0000256" key="1">
    <source>
        <dbReference type="ARBA" id="ARBA00004651"/>
    </source>
</evidence>
<keyword evidence="4 12" id="KW-0813">Transport</keyword>
<dbReference type="Gene3D" id="6.10.250.2080">
    <property type="match status" value="1"/>
</dbReference>
<organism evidence="13 14">
    <name type="scientific">Pullulanibacillus pueri</name>
    <dbReference type="NCBI Taxonomy" id="1437324"/>
    <lineage>
        <taxon>Bacteria</taxon>
        <taxon>Bacillati</taxon>
        <taxon>Bacillota</taxon>
        <taxon>Bacilli</taxon>
        <taxon>Bacillales</taxon>
        <taxon>Sporolactobacillaceae</taxon>
        <taxon>Pullulanibacillus</taxon>
    </lineage>
</organism>
<comment type="subcellular location">
    <subcellularLocation>
        <location evidence="1">Cell membrane</location>
        <topology evidence="1">Multi-pass membrane protein</topology>
    </subcellularLocation>
</comment>
<dbReference type="GO" id="GO:0009306">
    <property type="term" value="P:protein secretion"/>
    <property type="evidence" value="ECO:0007669"/>
    <property type="project" value="InterPro"/>
</dbReference>
<evidence type="ECO:0000256" key="3">
    <source>
        <dbReference type="ARBA" id="ARBA00021622"/>
    </source>
</evidence>
<dbReference type="RefSeq" id="WP_188497375.1">
    <property type="nucleotide sequence ID" value="NZ_BMFV01000014.1"/>
</dbReference>
<keyword evidence="7 12" id="KW-1005">Bacterial flagellum biogenesis</keyword>
<keyword evidence="13" id="KW-0969">Cilium</keyword>
<dbReference type="Pfam" id="PF01312">
    <property type="entry name" value="Bac_export_2"/>
    <property type="match status" value="1"/>
</dbReference>
<dbReference type="SUPFAM" id="SSF160544">
    <property type="entry name" value="EscU C-terminal domain-like"/>
    <property type="match status" value="1"/>
</dbReference>
<accession>A0A8J3EM84</accession>
<dbReference type="GO" id="GO:0044780">
    <property type="term" value="P:bacterial-type flagellum assembly"/>
    <property type="evidence" value="ECO:0007669"/>
    <property type="project" value="InterPro"/>
</dbReference>
<dbReference type="PRINTS" id="PR00950">
    <property type="entry name" value="TYPE3IMSPROT"/>
</dbReference>
<dbReference type="InterPro" id="IPR029025">
    <property type="entry name" value="T3SS_substrate_exporter_C"/>
</dbReference>
<dbReference type="InterPro" id="IPR006135">
    <property type="entry name" value="T3SS_substrate_exporter"/>
</dbReference>
<gene>
    <name evidence="12 13" type="primary">flhB</name>
    <name evidence="13" type="ORF">GCM10007096_21180</name>
</gene>
<dbReference type="Gene3D" id="3.40.1690.10">
    <property type="entry name" value="secretion proteins EscU"/>
    <property type="match status" value="1"/>
</dbReference>
<proteinExistence type="inferred from homology"/>
<evidence type="ECO:0000256" key="10">
    <source>
        <dbReference type="ARBA" id="ARBA00023136"/>
    </source>
</evidence>
<feature type="transmembrane region" description="Helical" evidence="12">
    <location>
        <begin position="143"/>
        <end position="171"/>
    </location>
</feature>
<reference evidence="13" key="1">
    <citation type="journal article" date="2014" name="Int. J. Syst. Evol. Microbiol.">
        <title>Complete genome sequence of Corynebacterium casei LMG S-19264T (=DSM 44701T), isolated from a smear-ripened cheese.</title>
        <authorList>
            <consortium name="US DOE Joint Genome Institute (JGI-PGF)"/>
            <person name="Walter F."/>
            <person name="Albersmeier A."/>
            <person name="Kalinowski J."/>
            <person name="Ruckert C."/>
        </authorList>
    </citation>
    <scope>NUCLEOTIDE SEQUENCE</scope>
    <source>
        <strain evidence="13">CGMCC 1.12777</strain>
    </source>
</reference>
<keyword evidence="6 12" id="KW-0812">Transmembrane</keyword>
<protein>
    <recommendedName>
        <fullName evidence="3 12">Flagellar biosynthetic protein FlhB</fullName>
    </recommendedName>
</protein>
<sequence length="359" mass="40490">MRLQLDLQFFAEEKTEKATPKKKSDTRKKGQVAKSADLSSALSMLSIFILLTFAVPWMGRGLMDVMQHAYTEEMQHVLTEGNVHQLFTSLAVQSAKIVAPVLIVALVIGVFSNIVQIGFLFTTESLSFKLNRLDPISGIKRIYSLRAIVEFLKSLLKITLVGLTTFIILWMNRDQLLTLTQRTLWEAVVAIGKVTTEMGIAASIVLLVLGTFDYAYQRFDHAKNIRMSKKEIKDEYKNTEGDPQIKGRIRELQRQMAMRRMMQDVPKADVVITNPTHFAVALQYKDGEMDAPVVVAKGADLIAQRIKAIAKENKVAVVEKKEVARALYHRLEIGDQIPEEFFKAVAEILAYVYQLNGKV</sequence>